<reference evidence="2 3" key="1">
    <citation type="submission" date="2012-10" db="EMBL/GenBank/DDBJ databases">
        <authorList>
            <person name="Zafar N."/>
            <person name="Inman J."/>
            <person name="Hall N."/>
            <person name="Lorenzi H."/>
            <person name="Caler E."/>
        </authorList>
    </citation>
    <scope>NUCLEOTIDE SEQUENCE [LARGE SCALE GENOMIC DNA]</scope>
    <source>
        <strain evidence="2 3">IP1</strain>
    </source>
</reference>
<proteinExistence type="predicted"/>
<dbReference type="Proteomes" id="UP000014680">
    <property type="component" value="Unassembled WGS sequence"/>
</dbReference>
<gene>
    <name evidence="2" type="ORF">EIN_161830</name>
</gene>
<evidence type="ECO:0000259" key="1">
    <source>
        <dbReference type="Pfam" id="PF07534"/>
    </source>
</evidence>
<evidence type="ECO:0000313" key="2">
    <source>
        <dbReference type="EMBL" id="ELP86559.1"/>
    </source>
</evidence>
<dbReference type="RefSeq" id="XP_004185905.1">
    <property type="nucleotide sequence ID" value="XM_004185857.1"/>
</dbReference>
<dbReference type="AlphaFoldDB" id="A0A0A1TYJ0"/>
<dbReference type="GeneID" id="14885577"/>
<sequence>MSKNVPFHTEKTTDFNLSVINVKPLNLSVEEKGILEDFSNKKISYVVFDSDVDDWSVGSRNFFDKVHLNSNLCFVIEDETNCKFGGVMFDKITVDNSWTSSQSAFIFSLLRNGKLNPKKFRIRDSKGFCYDEWDRPEEGAFVLYSDKGDMLFGFGGGYDIGVAKKGVDKSKCKSCTFVAGEKDLTNRPEFRVKRIMVYKLE</sequence>
<dbReference type="InterPro" id="IPR006571">
    <property type="entry name" value="TLDc_dom"/>
</dbReference>
<dbReference type="EMBL" id="KB206960">
    <property type="protein sequence ID" value="ELP86559.1"/>
    <property type="molecule type" value="Genomic_DNA"/>
</dbReference>
<dbReference type="KEGG" id="eiv:EIN_161830"/>
<organism evidence="2 3">
    <name type="scientific">Entamoeba invadens IP1</name>
    <dbReference type="NCBI Taxonomy" id="370355"/>
    <lineage>
        <taxon>Eukaryota</taxon>
        <taxon>Amoebozoa</taxon>
        <taxon>Evosea</taxon>
        <taxon>Archamoebae</taxon>
        <taxon>Mastigamoebida</taxon>
        <taxon>Entamoebidae</taxon>
        <taxon>Entamoeba</taxon>
    </lineage>
</organism>
<dbReference type="VEuPathDB" id="AmoebaDB:EIN_161830"/>
<dbReference type="Pfam" id="PF07534">
    <property type="entry name" value="TLD"/>
    <property type="match status" value="1"/>
</dbReference>
<feature type="domain" description="TLDc" evidence="1">
    <location>
        <begin position="46"/>
        <end position="200"/>
    </location>
</feature>
<accession>A0A0A1TYJ0</accession>
<name>A0A0A1TYJ0_ENTIV</name>
<dbReference type="OMA" id="RIIAIKM"/>
<evidence type="ECO:0000313" key="3">
    <source>
        <dbReference type="Proteomes" id="UP000014680"/>
    </source>
</evidence>
<keyword evidence="3" id="KW-1185">Reference proteome</keyword>
<protein>
    <recommendedName>
        <fullName evidence="1">TLDc domain-containing protein</fullName>
    </recommendedName>
</protein>